<gene>
    <name evidence="3" type="ORF">ACA1_322220</name>
</gene>
<organism evidence="3 4">
    <name type="scientific">Acanthamoeba castellanii (strain ATCC 30010 / Neff)</name>
    <dbReference type="NCBI Taxonomy" id="1257118"/>
    <lineage>
        <taxon>Eukaryota</taxon>
        <taxon>Amoebozoa</taxon>
        <taxon>Discosea</taxon>
        <taxon>Longamoebia</taxon>
        <taxon>Centramoebida</taxon>
        <taxon>Acanthamoebidae</taxon>
        <taxon>Acanthamoeba</taxon>
    </lineage>
</organism>
<evidence type="ECO:0000313" key="4">
    <source>
        <dbReference type="Proteomes" id="UP000011083"/>
    </source>
</evidence>
<sequence>MTGSKIKNIAKGAKAVIHKGDEGRSGEEDGGTITFMAKWKLSEDAKPDNVIVDVTPREIVFKDPRNDFRVVEKYNYFQIKRWAIGQGVVGLDFGPYRDKGLLKLSTDRSEEIGLLLTEYINVIKTQIDKKKETGGGGGNGSMGPRGGMPQVSGLRDEAEAGSADVLPPPVMMRATMRPSAASPGSPSLGSSPSSPYRSPAMPMAAPASPRGHSPPRFTQVALHPKAGNVLPPRPPPRAGGGAGDATIAGGSSSPLPATSPFSSSSFPSSSPLSSTPSPSTSPSYSTMSSPPLGTSPSGAPPVAARRPTPPRPPFPVASFGEPAAPASELNISVSAPPFSPYAPAPAVATGGGPRTATSLSHSAPAKVLPPVPRKVLPLPPAAAQSPPTVAVDAPRRPSTEESTSNNDGGGGSADNLDGGDGEDAPLRPPRPARPIQKPRVPDFLNQPVAPPRTSYRKSRKGGSVIGSPYSGATIRVSRRGQRPGVGDSGEFGSSDEDGGINSPSDLPFLDAELPPIPTVPPRNRPSPPVPPREKKAAV</sequence>
<dbReference type="Gene3D" id="2.30.29.30">
    <property type="entry name" value="Pleckstrin-homology domain (PH domain)/Phosphotyrosine-binding domain (PTB)"/>
    <property type="match status" value="1"/>
</dbReference>
<feature type="compositionally biased region" description="Pro residues" evidence="1">
    <location>
        <begin position="367"/>
        <end position="380"/>
    </location>
</feature>
<dbReference type="KEGG" id="acan:ACA1_322220"/>
<feature type="region of interest" description="Disordered" evidence="1">
    <location>
        <begin position="129"/>
        <end position="538"/>
    </location>
</feature>
<feature type="compositionally biased region" description="Low complexity" evidence="1">
    <location>
        <begin position="176"/>
        <end position="211"/>
    </location>
</feature>
<dbReference type="InterPro" id="IPR002404">
    <property type="entry name" value="IRS_PTB"/>
</dbReference>
<accession>L8GMU3</accession>
<keyword evidence="4" id="KW-1185">Reference proteome</keyword>
<dbReference type="GeneID" id="14914698"/>
<dbReference type="STRING" id="1257118.L8GMU3"/>
<evidence type="ECO:0000259" key="2">
    <source>
        <dbReference type="Pfam" id="PF02174"/>
    </source>
</evidence>
<evidence type="ECO:0000313" key="3">
    <source>
        <dbReference type="EMBL" id="ELR14124.1"/>
    </source>
</evidence>
<dbReference type="RefSeq" id="XP_004336137.1">
    <property type="nucleotide sequence ID" value="XM_004336089.1"/>
</dbReference>
<feature type="compositionally biased region" description="Gly residues" evidence="1">
    <location>
        <begin position="134"/>
        <end position="146"/>
    </location>
</feature>
<dbReference type="OMA" id="IKRWAIG"/>
<dbReference type="Pfam" id="PF02174">
    <property type="entry name" value="IRS"/>
    <property type="match status" value="1"/>
</dbReference>
<dbReference type="Proteomes" id="UP000011083">
    <property type="component" value="Unassembled WGS sequence"/>
</dbReference>
<dbReference type="EMBL" id="KB008072">
    <property type="protein sequence ID" value="ELR14124.1"/>
    <property type="molecule type" value="Genomic_DNA"/>
</dbReference>
<name>L8GMU3_ACACF</name>
<protein>
    <recommendedName>
        <fullName evidence="2">IRS-type PTB domain-containing protein</fullName>
    </recommendedName>
</protein>
<dbReference type="VEuPathDB" id="AmoebaDB:ACA1_322220"/>
<proteinExistence type="predicted"/>
<dbReference type="AlphaFoldDB" id="L8GMU3"/>
<feature type="compositionally biased region" description="Low complexity" evidence="1">
    <location>
        <begin position="244"/>
        <end position="291"/>
    </location>
</feature>
<feature type="domain" description="IRS-type PTB" evidence="2">
    <location>
        <begin position="45"/>
        <end position="123"/>
    </location>
</feature>
<dbReference type="InterPro" id="IPR011993">
    <property type="entry name" value="PH-like_dom_sf"/>
</dbReference>
<feature type="compositionally biased region" description="Pro residues" evidence="1">
    <location>
        <begin position="514"/>
        <end position="530"/>
    </location>
</feature>
<reference evidence="3 4" key="1">
    <citation type="journal article" date="2013" name="Genome Biol.">
        <title>Genome of Acanthamoeba castellanii highlights extensive lateral gene transfer and early evolution of tyrosine kinase signaling.</title>
        <authorList>
            <person name="Clarke M."/>
            <person name="Lohan A.J."/>
            <person name="Liu B."/>
            <person name="Lagkouvardos I."/>
            <person name="Roy S."/>
            <person name="Zafar N."/>
            <person name="Bertelli C."/>
            <person name="Schilde C."/>
            <person name="Kianianmomeni A."/>
            <person name="Burglin T.R."/>
            <person name="Frech C."/>
            <person name="Turcotte B."/>
            <person name="Kopec K.O."/>
            <person name="Synnott J.M."/>
            <person name="Choo C."/>
            <person name="Paponov I."/>
            <person name="Finkler A."/>
            <person name="Soon Heng Tan C."/>
            <person name="Hutchins A.P."/>
            <person name="Weinmeier T."/>
            <person name="Rattei T."/>
            <person name="Chu J.S."/>
            <person name="Gimenez G."/>
            <person name="Irimia M."/>
            <person name="Rigden D.J."/>
            <person name="Fitzpatrick D.A."/>
            <person name="Lorenzo-Morales J."/>
            <person name="Bateman A."/>
            <person name="Chiu C.H."/>
            <person name="Tang P."/>
            <person name="Hegemann P."/>
            <person name="Fromm H."/>
            <person name="Raoult D."/>
            <person name="Greub G."/>
            <person name="Miranda-Saavedra D."/>
            <person name="Chen N."/>
            <person name="Nash P."/>
            <person name="Ginger M.L."/>
            <person name="Horn M."/>
            <person name="Schaap P."/>
            <person name="Caler L."/>
            <person name="Loftus B."/>
        </authorList>
    </citation>
    <scope>NUCLEOTIDE SEQUENCE [LARGE SCALE GENOMIC DNA]</scope>
    <source>
        <strain evidence="3 4">Neff</strain>
    </source>
</reference>
<dbReference type="SUPFAM" id="SSF50729">
    <property type="entry name" value="PH domain-like"/>
    <property type="match status" value="1"/>
</dbReference>
<evidence type="ECO:0000256" key="1">
    <source>
        <dbReference type="SAM" id="MobiDB-lite"/>
    </source>
</evidence>